<dbReference type="Pfam" id="PF22968">
    <property type="entry name" value="RNF34L-like_3rd"/>
    <property type="match status" value="1"/>
</dbReference>
<dbReference type="Proteomes" id="UP000827092">
    <property type="component" value="Unassembled WGS sequence"/>
</dbReference>
<feature type="compositionally biased region" description="Polar residues" evidence="4">
    <location>
        <begin position="146"/>
        <end position="161"/>
    </location>
</feature>
<keyword evidence="7" id="KW-1185">Reference proteome</keyword>
<dbReference type="GO" id="GO:0043161">
    <property type="term" value="P:proteasome-mediated ubiquitin-dependent protein catabolic process"/>
    <property type="evidence" value="ECO:0007669"/>
    <property type="project" value="TreeGrafter"/>
</dbReference>
<dbReference type="FunFam" id="3.30.40.10:FF:000110">
    <property type="entry name" value="E3 ubiquitin-protein ligase RNF34 isoform X1"/>
    <property type="match status" value="1"/>
</dbReference>
<dbReference type="InterPro" id="IPR013083">
    <property type="entry name" value="Znf_RING/FYVE/PHD"/>
</dbReference>
<dbReference type="GO" id="GO:0005737">
    <property type="term" value="C:cytoplasm"/>
    <property type="evidence" value="ECO:0007669"/>
    <property type="project" value="TreeGrafter"/>
</dbReference>
<dbReference type="Gene3D" id="1.10.720.140">
    <property type="match status" value="1"/>
</dbReference>
<dbReference type="GO" id="GO:0070936">
    <property type="term" value="P:protein K48-linked ubiquitination"/>
    <property type="evidence" value="ECO:0007669"/>
    <property type="project" value="TreeGrafter"/>
</dbReference>
<dbReference type="InterPro" id="IPR051728">
    <property type="entry name" value="RING-FYVE_E3_ubiquitin-ligase"/>
</dbReference>
<dbReference type="AlphaFoldDB" id="A0AAV6V0B9"/>
<sequence length="280" mass="31666">MSCEGCSLRLTILRRKKKCDDCGFIFCSECASSKGRLYQCYRCKVFTCQPFDGNDVANLKLRDLQWFLDSKGIEVPSNDRREKPVLVDRVMMYSRLVCNPTTDSYKPLYPTLHPEDRGIGGLFGTTTVTSATSNTPPVSTTAPTNQSDKISSDSTHASPNVQSKHQIIDLNSVSSRNHIFELSNMELKVLLTRNFISFRGCCEKTELQEKLCWLWDLKEAAKNKNTIPDENLCKICMEATIDSLFLDCGHMVTCHNCGKLLHDCPICRQIIIRVVRAFKS</sequence>
<dbReference type="PANTHER" id="PTHR14879:SF15">
    <property type="entry name" value="E3 UBIQUITIN-PROTEIN LIGASE RIFIFYLIN-LIKE PROTEIN"/>
    <property type="match status" value="1"/>
</dbReference>
<organism evidence="6 7">
    <name type="scientific">Oedothorax gibbosus</name>
    <dbReference type="NCBI Taxonomy" id="931172"/>
    <lineage>
        <taxon>Eukaryota</taxon>
        <taxon>Metazoa</taxon>
        <taxon>Ecdysozoa</taxon>
        <taxon>Arthropoda</taxon>
        <taxon>Chelicerata</taxon>
        <taxon>Arachnida</taxon>
        <taxon>Araneae</taxon>
        <taxon>Araneomorphae</taxon>
        <taxon>Entelegynae</taxon>
        <taxon>Araneoidea</taxon>
        <taxon>Linyphiidae</taxon>
        <taxon>Erigoninae</taxon>
        <taxon>Oedothorax</taxon>
    </lineage>
</organism>
<proteinExistence type="predicted"/>
<dbReference type="SUPFAM" id="SSF57850">
    <property type="entry name" value="RING/U-box"/>
    <property type="match status" value="1"/>
</dbReference>
<reference evidence="6 7" key="1">
    <citation type="journal article" date="2022" name="Nat. Ecol. Evol.">
        <title>A masculinizing supergene underlies an exaggerated male reproductive morph in a spider.</title>
        <authorList>
            <person name="Hendrickx F."/>
            <person name="De Corte Z."/>
            <person name="Sonet G."/>
            <person name="Van Belleghem S.M."/>
            <person name="Kostlbacher S."/>
            <person name="Vangestel C."/>
        </authorList>
    </citation>
    <scope>NUCLEOTIDE SEQUENCE [LARGE SCALE GENOMIC DNA]</scope>
    <source>
        <strain evidence="6">W744_W776</strain>
    </source>
</reference>
<keyword evidence="2" id="KW-0862">Zinc</keyword>
<evidence type="ECO:0000256" key="1">
    <source>
        <dbReference type="ARBA" id="ARBA00022771"/>
    </source>
</evidence>
<gene>
    <name evidence="6" type="ORF">JTE90_020232</name>
</gene>
<dbReference type="PROSITE" id="PS50089">
    <property type="entry name" value="ZF_RING_2"/>
    <property type="match status" value="1"/>
</dbReference>
<dbReference type="Gene3D" id="3.30.40.10">
    <property type="entry name" value="Zinc/RING finger domain, C3HC4 (zinc finger)"/>
    <property type="match status" value="1"/>
</dbReference>
<feature type="compositionally biased region" description="Low complexity" evidence="4">
    <location>
        <begin position="130"/>
        <end position="145"/>
    </location>
</feature>
<dbReference type="GO" id="GO:0061630">
    <property type="term" value="F:ubiquitin protein ligase activity"/>
    <property type="evidence" value="ECO:0007669"/>
    <property type="project" value="TreeGrafter"/>
</dbReference>
<evidence type="ECO:0000256" key="4">
    <source>
        <dbReference type="SAM" id="MobiDB-lite"/>
    </source>
</evidence>
<keyword evidence="1 3" id="KW-0863">Zinc-finger</keyword>
<dbReference type="GO" id="GO:0005886">
    <property type="term" value="C:plasma membrane"/>
    <property type="evidence" value="ECO:0007669"/>
    <property type="project" value="TreeGrafter"/>
</dbReference>
<dbReference type="EMBL" id="JAFNEN010000216">
    <property type="protein sequence ID" value="KAG8189418.1"/>
    <property type="molecule type" value="Genomic_DNA"/>
</dbReference>
<dbReference type="InterPro" id="IPR011011">
    <property type="entry name" value="Znf_FYVE_PHD"/>
</dbReference>
<dbReference type="InterPro" id="IPR001841">
    <property type="entry name" value="Znf_RING"/>
</dbReference>
<feature type="domain" description="RING-type" evidence="5">
    <location>
        <begin position="233"/>
        <end position="268"/>
    </location>
</feature>
<comment type="caution">
    <text evidence="6">The sequence shown here is derived from an EMBL/GenBank/DDBJ whole genome shotgun (WGS) entry which is preliminary data.</text>
</comment>
<evidence type="ECO:0000256" key="3">
    <source>
        <dbReference type="PROSITE-ProRule" id="PRU00175"/>
    </source>
</evidence>
<evidence type="ECO:0000313" key="7">
    <source>
        <dbReference type="Proteomes" id="UP000827092"/>
    </source>
</evidence>
<feature type="region of interest" description="Disordered" evidence="4">
    <location>
        <begin position="130"/>
        <end position="161"/>
    </location>
</feature>
<evidence type="ECO:0000259" key="5">
    <source>
        <dbReference type="PROSITE" id="PS50089"/>
    </source>
</evidence>
<name>A0AAV6V0B9_9ARAC</name>
<dbReference type="GO" id="GO:0008270">
    <property type="term" value="F:zinc ion binding"/>
    <property type="evidence" value="ECO:0007669"/>
    <property type="project" value="UniProtKB-KW"/>
</dbReference>
<dbReference type="PANTHER" id="PTHR14879">
    <property type="entry name" value="CASPASE REGULATOR, RING FINGER DOMAIN-CONTAINING"/>
    <property type="match status" value="1"/>
</dbReference>
<dbReference type="Pfam" id="PF13920">
    <property type="entry name" value="zf-C3HC4_3"/>
    <property type="match status" value="1"/>
</dbReference>
<keyword evidence="1 3" id="KW-0479">Metal-binding</keyword>
<evidence type="ECO:0000256" key="2">
    <source>
        <dbReference type="ARBA" id="ARBA00022833"/>
    </source>
</evidence>
<protein>
    <recommendedName>
        <fullName evidence="5">RING-type domain-containing protein</fullName>
    </recommendedName>
</protein>
<dbReference type="GO" id="GO:1902042">
    <property type="term" value="P:negative regulation of extrinsic apoptotic signaling pathway via death domain receptors"/>
    <property type="evidence" value="ECO:0007669"/>
    <property type="project" value="TreeGrafter"/>
</dbReference>
<accession>A0AAV6V0B9</accession>
<dbReference type="InterPro" id="IPR055111">
    <property type="entry name" value="RNF34_RFFL_HeH"/>
</dbReference>
<dbReference type="SUPFAM" id="SSF57903">
    <property type="entry name" value="FYVE/PHD zinc finger"/>
    <property type="match status" value="1"/>
</dbReference>
<evidence type="ECO:0000313" key="6">
    <source>
        <dbReference type="EMBL" id="KAG8189418.1"/>
    </source>
</evidence>
<dbReference type="SMART" id="SM00184">
    <property type="entry name" value="RING"/>
    <property type="match status" value="2"/>
</dbReference>